<reference evidence="2" key="1">
    <citation type="submission" date="2019-08" db="EMBL/GenBank/DDBJ databases">
        <authorList>
            <person name="Kucharzyk K."/>
            <person name="Murdoch R.W."/>
            <person name="Higgins S."/>
            <person name="Loffler F."/>
        </authorList>
    </citation>
    <scope>NUCLEOTIDE SEQUENCE</scope>
</reference>
<keyword evidence="1" id="KW-0812">Transmembrane</keyword>
<feature type="transmembrane region" description="Helical" evidence="1">
    <location>
        <begin position="108"/>
        <end position="126"/>
    </location>
</feature>
<gene>
    <name evidence="2" type="ORF">SDC9_60150</name>
</gene>
<feature type="transmembrane region" description="Helical" evidence="1">
    <location>
        <begin position="236"/>
        <end position="254"/>
    </location>
</feature>
<name>A0A644XDH2_9ZZZZ</name>
<evidence type="ECO:0000256" key="1">
    <source>
        <dbReference type="SAM" id="Phobius"/>
    </source>
</evidence>
<keyword evidence="1" id="KW-1133">Transmembrane helix</keyword>
<feature type="transmembrane region" description="Helical" evidence="1">
    <location>
        <begin position="308"/>
        <end position="327"/>
    </location>
</feature>
<feature type="transmembrane region" description="Helical" evidence="1">
    <location>
        <begin position="365"/>
        <end position="383"/>
    </location>
</feature>
<comment type="caution">
    <text evidence="2">The sequence shown here is derived from an EMBL/GenBank/DDBJ whole genome shotgun (WGS) entry which is preliminary data.</text>
</comment>
<protein>
    <recommendedName>
        <fullName evidence="3">Glycosyltransferase RgtA/B/C/D-like domain-containing protein</fullName>
    </recommendedName>
</protein>
<evidence type="ECO:0008006" key="3">
    <source>
        <dbReference type="Google" id="ProtNLM"/>
    </source>
</evidence>
<dbReference type="EMBL" id="VSSQ01002173">
    <property type="protein sequence ID" value="MPM13791.1"/>
    <property type="molecule type" value="Genomic_DNA"/>
</dbReference>
<feature type="transmembrane region" description="Helical" evidence="1">
    <location>
        <begin position="211"/>
        <end position="230"/>
    </location>
</feature>
<feature type="transmembrane region" description="Helical" evidence="1">
    <location>
        <begin position="395"/>
        <end position="415"/>
    </location>
</feature>
<feature type="transmembrane region" description="Helical" evidence="1">
    <location>
        <begin position="280"/>
        <end position="296"/>
    </location>
</feature>
<feature type="transmembrane region" description="Helical" evidence="1">
    <location>
        <begin position="68"/>
        <end position="87"/>
    </location>
</feature>
<feature type="transmembrane region" description="Helical" evidence="1">
    <location>
        <begin position="6"/>
        <end position="30"/>
    </location>
</feature>
<feature type="transmembrane region" description="Helical" evidence="1">
    <location>
        <begin position="427"/>
        <end position="446"/>
    </location>
</feature>
<feature type="transmembrane region" description="Helical" evidence="1">
    <location>
        <begin position="259"/>
        <end position="274"/>
    </location>
</feature>
<evidence type="ECO:0000313" key="2">
    <source>
        <dbReference type="EMBL" id="MPM13791.1"/>
    </source>
</evidence>
<keyword evidence="1" id="KW-0472">Membrane</keyword>
<dbReference type="AlphaFoldDB" id="A0A644XDH2"/>
<sequence length="458" mass="53108">MTEILLFFATVLLGVIEISGLGGLFFWLLFNTGKKRNAHPYDWIDLFPEMLLTGLIINYGLTLAVNKITVSLPILMILGTIGFALFLREWFKTWQSGHQCIKFKMNQVFIIASLIIILIPIMLLPLREWDARSIWFFHAKMIYSANSIGVNAGWLEPQIAFSHPDYPNLIPALAAQITTLFGFWNEYLPKLSLFFVFFPIPFMLFRYKHHLVNFIFLTLIMLLPANALLWSGYMDGYFAIYFAFSILFFSRFIISLKEVDLISFAVCLIFLLYLKNEGMLTLICGVLLVVVYLFTFKRPLRDLKIFTRFPFISFMAGLLFPIIYWSGLKASWNLQNDLQLGSFESIKLFIERLQDGTLRLLLKQAFFQICFALMALLVILLFVQIKKIYIPKQFFLVLLFPFLYALGIISVYLLTPYDIVWHLTTSISRTFLAVNYGFWIAGYILIENGLNWSGTEEL</sequence>
<proteinExistence type="predicted"/>
<organism evidence="2">
    <name type="scientific">bioreactor metagenome</name>
    <dbReference type="NCBI Taxonomy" id="1076179"/>
    <lineage>
        <taxon>unclassified sequences</taxon>
        <taxon>metagenomes</taxon>
        <taxon>ecological metagenomes</taxon>
    </lineage>
</organism>
<feature type="transmembrane region" description="Helical" evidence="1">
    <location>
        <begin position="187"/>
        <end position="204"/>
    </location>
</feature>
<accession>A0A644XDH2</accession>